<evidence type="ECO:0000256" key="1">
    <source>
        <dbReference type="SAM" id="MobiDB-lite"/>
    </source>
</evidence>
<evidence type="ECO:0000313" key="3">
    <source>
        <dbReference type="Proteomes" id="UP000070700"/>
    </source>
</evidence>
<proteinExistence type="predicted"/>
<dbReference type="PANTHER" id="PTHR40069">
    <property type="entry name" value="YWBE PROTEIN"/>
    <property type="match status" value="1"/>
</dbReference>
<organism evidence="2 3">
    <name type="scientific">Mollisia scopiformis</name>
    <name type="common">Conifer needle endophyte fungus</name>
    <name type="synonym">Phialocephala scopiformis</name>
    <dbReference type="NCBI Taxonomy" id="149040"/>
    <lineage>
        <taxon>Eukaryota</taxon>
        <taxon>Fungi</taxon>
        <taxon>Dikarya</taxon>
        <taxon>Ascomycota</taxon>
        <taxon>Pezizomycotina</taxon>
        <taxon>Leotiomycetes</taxon>
        <taxon>Helotiales</taxon>
        <taxon>Mollisiaceae</taxon>
        <taxon>Mollisia</taxon>
    </lineage>
</organism>
<dbReference type="KEGG" id="psco:LY89DRAFT_593846"/>
<feature type="compositionally biased region" description="Polar residues" evidence="1">
    <location>
        <begin position="154"/>
        <end position="177"/>
    </location>
</feature>
<keyword evidence="3" id="KW-1185">Reference proteome</keyword>
<dbReference type="OrthoDB" id="20105at2759"/>
<dbReference type="AlphaFoldDB" id="A0A194WW79"/>
<protein>
    <submittedName>
        <fullName evidence="2">Uncharacterized protein</fullName>
    </submittedName>
</protein>
<dbReference type="GeneID" id="28819498"/>
<reference evidence="2 3" key="1">
    <citation type="submission" date="2015-10" db="EMBL/GenBank/DDBJ databases">
        <title>Full genome of DAOMC 229536 Phialocephala scopiformis, a fungal endophyte of spruce producing the potent anti-insectan compound rugulosin.</title>
        <authorList>
            <consortium name="DOE Joint Genome Institute"/>
            <person name="Walker A.K."/>
            <person name="Frasz S.L."/>
            <person name="Seifert K.A."/>
            <person name="Miller J.D."/>
            <person name="Mondo S.J."/>
            <person name="Labutti K."/>
            <person name="Lipzen A."/>
            <person name="Dockter R."/>
            <person name="Kennedy M."/>
            <person name="Grigoriev I.V."/>
            <person name="Spatafora J.W."/>
        </authorList>
    </citation>
    <scope>NUCLEOTIDE SEQUENCE [LARGE SCALE GENOMIC DNA]</scope>
    <source>
        <strain evidence="2 3">CBS 120377</strain>
    </source>
</reference>
<accession>A0A194WW79</accession>
<feature type="compositionally biased region" description="Basic residues" evidence="1">
    <location>
        <begin position="1"/>
        <end position="11"/>
    </location>
</feature>
<feature type="region of interest" description="Disordered" evidence="1">
    <location>
        <begin position="147"/>
        <end position="177"/>
    </location>
</feature>
<dbReference type="NCBIfam" id="TIGR03833">
    <property type="entry name" value="YwbE family protein"/>
    <property type="match status" value="1"/>
</dbReference>
<dbReference type="Pfam" id="PF09962">
    <property type="entry name" value="DUF2196"/>
    <property type="match status" value="1"/>
</dbReference>
<dbReference type="InParanoid" id="A0A194WW79"/>
<sequence>MSARHANRSRRPQQPDRERGSGRPRGGFGDSERGPLSYGPVPSTRQVNVGSPVSIVLKVDQPTGHQVQGIVAELLTRGDHPRGIKVRLQDGRVGRVQKMISMGVSTVTAETIAFSRSRYSDFRADATEEPEREASLADYVVKDKRKSKGLKGGSTATTGPDNGHNGTIQNADDSSTISPTVTCPVCGDFQGDEAAVAHHVDGHFA</sequence>
<dbReference type="EMBL" id="KQ947425">
    <property type="protein sequence ID" value="KUJ12225.1"/>
    <property type="molecule type" value="Genomic_DNA"/>
</dbReference>
<dbReference type="InterPro" id="IPR019240">
    <property type="entry name" value="DUF2196"/>
</dbReference>
<dbReference type="Proteomes" id="UP000070700">
    <property type="component" value="Unassembled WGS sequence"/>
</dbReference>
<dbReference type="RefSeq" id="XP_018066580.1">
    <property type="nucleotide sequence ID" value="XM_018209772.1"/>
</dbReference>
<gene>
    <name evidence="2" type="ORF">LY89DRAFT_593846</name>
</gene>
<dbReference type="PANTHER" id="PTHR40069:SF1">
    <property type="entry name" value="YWBE PROTEIN"/>
    <property type="match status" value="1"/>
</dbReference>
<feature type="region of interest" description="Disordered" evidence="1">
    <location>
        <begin position="1"/>
        <end position="45"/>
    </location>
</feature>
<evidence type="ECO:0000313" key="2">
    <source>
        <dbReference type="EMBL" id="KUJ12225.1"/>
    </source>
</evidence>
<name>A0A194WW79_MOLSC</name>